<dbReference type="Gene3D" id="1.25.40.10">
    <property type="entry name" value="Tetratricopeptide repeat domain"/>
    <property type="match status" value="1"/>
</dbReference>
<dbReference type="SMART" id="SM00028">
    <property type="entry name" value="TPR"/>
    <property type="match status" value="2"/>
</dbReference>
<dbReference type="GO" id="GO:0097363">
    <property type="term" value="F:protein O-acetylglucosaminyltransferase activity"/>
    <property type="evidence" value="ECO:0007669"/>
    <property type="project" value="TreeGrafter"/>
</dbReference>
<dbReference type="PROSITE" id="PS50293">
    <property type="entry name" value="TPR_REGION"/>
    <property type="match status" value="1"/>
</dbReference>
<organism evidence="2 3">
    <name type="scientific">Boothiomyces macroporosus</name>
    <dbReference type="NCBI Taxonomy" id="261099"/>
    <lineage>
        <taxon>Eukaryota</taxon>
        <taxon>Fungi</taxon>
        <taxon>Fungi incertae sedis</taxon>
        <taxon>Chytridiomycota</taxon>
        <taxon>Chytridiomycota incertae sedis</taxon>
        <taxon>Chytridiomycetes</taxon>
        <taxon>Rhizophydiales</taxon>
        <taxon>Terramycetaceae</taxon>
        <taxon>Boothiomyces</taxon>
    </lineage>
</organism>
<feature type="repeat" description="TPR" evidence="1">
    <location>
        <begin position="63"/>
        <end position="96"/>
    </location>
</feature>
<protein>
    <recommendedName>
        <fullName evidence="4">Tetratricopeptide repeat protein</fullName>
    </recommendedName>
</protein>
<evidence type="ECO:0008006" key="4">
    <source>
        <dbReference type="Google" id="ProtNLM"/>
    </source>
</evidence>
<name>A0AAD5UF86_9FUNG</name>
<keyword evidence="1" id="KW-0802">TPR repeat</keyword>
<reference evidence="2" key="1">
    <citation type="submission" date="2020-05" db="EMBL/GenBank/DDBJ databases">
        <title>Phylogenomic resolution of chytrid fungi.</title>
        <authorList>
            <person name="Stajich J.E."/>
            <person name="Amses K."/>
            <person name="Simmons R."/>
            <person name="Seto K."/>
            <person name="Myers J."/>
            <person name="Bonds A."/>
            <person name="Quandt C.A."/>
            <person name="Barry K."/>
            <person name="Liu P."/>
            <person name="Grigoriev I."/>
            <person name="Longcore J.E."/>
            <person name="James T.Y."/>
        </authorList>
    </citation>
    <scope>NUCLEOTIDE SEQUENCE</scope>
    <source>
        <strain evidence="2">PLAUS21</strain>
    </source>
</reference>
<dbReference type="PANTHER" id="PTHR44366">
    <property type="entry name" value="UDP-N-ACETYLGLUCOSAMINE--PEPTIDE N-ACETYLGLUCOSAMINYLTRANSFERASE 110 KDA SUBUNIT"/>
    <property type="match status" value="1"/>
</dbReference>
<evidence type="ECO:0000256" key="1">
    <source>
        <dbReference type="PROSITE-ProRule" id="PRU00339"/>
    </source>
</evidence>
<sequence length="189" mass="21659">MIRRLFLKRVQFKSFASLPSKDIEKRMMDAQIIFNQGIEKWNQDDMIGAKVAFEQSIKSHPTSDAWFNLANVYQTIGNYEKALEYWKKSIELSPRPDAHVNIANVKAIFQKDPIGAIPHYESALKLTPTDGEIRYNYGVVLDSCGKLEEAVEQYELAVMNGIELAEKNLRNAKARLLAKKINEQEPNKQ</sequence>
<dbReference type="SUPFAM" id="SSF48452">
    <property type="entry name" value="TPR-like"/>
    <property type="match status" value="1"/>
</dbReference>
<dbReference type="EMBL" id="JADGKB010000059">
    <property type="protein sequence ID" value="KAJ3255884.1"/>
    <property type="molecule type" value="Genomic_DNA"/>
</dbReference>
<proteinExistence type="predicted"/>
<keyword evidence="3" id="KW-1185">Reference proteome</keyword>
<evidence type="ECO:0000313" key="2">
    <source>
        <dbReference type="EMBL" id="KAJ3255884.1"/>
    </source>
</evidence>
<dbReference type="GO" id="GO:0006493">
    <property type="term" value="P:protein O-linked glycosylation"/>
    <property type="evidence" value="ECO:0007669"/>
    <property type="project" value="InterPro"/>
</dbReference>
<dbReference type="InterPro" id="IPR037919">
    <property type="entry name" value="OGT"/>
</dbReference>
<comment type="caution">
    <text evidence="2">The sequence shown here is derived from an EMBL/GenBank/DDBJ whole genome shotgun (WGS) entry which is preliminary data.</text>
</comment>
<accession>A0AAD5UF86</accession>
<dbReference type="Pfam" id="PF13431">
    <property type="entry name" value="TPR_17"/>
    <property type="match status" value="1"/>
</dbReference>
<dbReference type="InterPro" id="IPR011990">
    <property type="entry name" value="TPR-like_helical_dom_sf"/>
</dbReference>
<dbReference type="Pfam" id="PF00515">
    <property type="entry name" value="TPR_1"/>
    <property type="match status" value="1"/>
</dbReference>
<dbReference type="Proteomes" id="UP001210925">
    <property type="component" value="Unassembled WGS sequence"/>
</dbReference>
<dbReference type="PANTHER" id="PTHR44366:SF1">
    <property type="entry name" value="UDP-N-ACETYLGLUCOSAMINE--PEPTIDE N-ACETYLGLUCOSAMINYLTRANSFERASE 110 KDA SUBUNIT"/>
    <property type="match status" value="1"/>
</dbReference>
<evidence type="ECO:0000313" key="3">
    <source>
        <dbReference type="Proteomes" id="UP001210925"/>
    </source>
</evidence>
<dbReference type="PROSITE" id="PS50005">
    <property type="entry name" value="TPR"/>
    <property type="match status" value="1"/>
</dbReference>
<dbReference type="AlphaFoldDB" id="A0AAD5UF86"/>
<dbReference type="InterPro" id="IPR019734">
    <property type="entry name" value="TPR_rpt"/>
</dbReference>
<gene>
    <name evidence="2" type="ORF">HK103_005898</name>
</gene>